<dbReference type="Pfam" id="PF15276">
    <property type="entry name" value="PP1_bind"/>
    <property type="match status" value="1"/>
</dbReference>
<dbReference type="GO" id="GO:0005694">
    <property type="term" value="C:chromosome"/>
    <property type="evidence" value="ECO:0007669"/>
    <property type="project" value="TreeGrafter"/>
</dbReference>
<evidence type="ECO:0000256" key="7">
    <source>
        <dbReference type="SAM" id="MobiDB-lite"/>
    </source>
</evidence>
<keyword evidence="6" id="KW-0131">Cell cycle</keyword>
<dbReference type="EMBL" id="VZUH01001412">
    <property type="protein sequence ID" value="NXU85601.1"/>
    <property type="molecule type" value="Genomic_DNA"/>
</dbReference>
<keyword evidence="3" id="KW-0597">Phosphoprotein</keyword>
<name>A0A7L3P868_9DEND</name>
<dbReference type="AlphaFoldDB" id="A0A7L3P868"/>
<feature type="domain" description="PP1-binding" evidence="8">
    <location>
        <begin position="22"/>
        <end position="71"/>
    </location>
</feature>
<feature type="non-terminal residue" evidence="9">
    <location>
        <position position="80"/>
    </location>
</feature>
<dbReference type="InterPro" id="IPR029334">
    <property type="entry name" value="PP1-bd"/>
</dbReference>
<evidence type="ECO:0000259" key="8">
    <source>
        <dbReference type="Pfam" id="PF15276"/>
    </source>
</evidence>
<feature type="region of interest" description="Disordered" evidence="7">
    <location>
        <begin position="1"/>
        <end position="80"/>
    </location>
</feature>
<keyword evidence="4" id="KW-0832">Ubl conjugation</keyword>
<keyword evidence="5" id="KW-0539">Nucleus</keyword>
<feature type="non-terminal residue" evidence="9">
    <location>
        <position position="1"/>
    </location>
</feature>
<keyword evidence="10" id="KW-1185">Reference proteome</keyword>
<gene>
    <name evidence="9" type="primary">Mki67_1</name>
    <name evidence="9" type="ORF">XIPELE_R08813</name>
</gene>
<dbReference type="PANTHER" id="PTHR21603:SF17">
    <property type="entry name" value="PROLIFERATION MARKER PROTEIN KI-67"/>
    <property type="match status" value="1"/>
</dbReference>
<dbReference type="PANTHER" id="PTHR21603">
    <property type="entry name" value="ANTIGEN KI-67-LIKE PROTEIN"/>
    <property type="match status" value="1"/>
</dbReference>
<sequence>DKTKRLSQKRRSGDLPLQTLGKRKRVSFGGHLSPELFDKRLPPNSPLKRGALPARLSLPYGTPPRVVLKKTQGLRHSADQ</sequence>
<evidence type="ECO:0000313" key="9">
    <source>
        <dbReference type="EMBL" id="NXU85601.1"/>
    </source>
</evidence>
<evidence type="ECO:0000256" key="5">
    <source>
        <dbReference type="ARBA" id="ARBA00023242"/>
    </source>
</evidence>
<organism evidence="9 10">
    <name type="scientific">Xiphorhynchus elegans</name>
    <name type="common">elegant woodcreeper</name>
    <dbReference type="NCBI Taxonomy" id="269412"/>
    <lineage>
        <taxon>Eukaryota</taxon>
        <taxon>Metazoa</taxon>
        <taxon>Chordata</taxon>
        <taxon>Craniata</taxon>
        <taxon>Vertebrata</taxon>
        <taxon>Euteleostomi</taxon>
        <taxon>Archelosauria</taxon>
        <taxon>Archosauria</taxon>
        <taxon>Dinosauria</taxon>
        <taxon>Saurischia</taxon>
        <taxon>Theropoda</taxon>
        <taxon>Coelurosauria</taxon>
        <taxon>Aves</taxon>
        <taxon>Neognathae</taxon>
        <taxon>Neoaves</taxon>
        <taxon>Telluraves</taxon>
        <taxon>Australaves</taxon>
        <taxon>Passeriformes</taxon>
        <taxon>Dendrocolaptidae</taxon>
        <taxon>Xiphorhynchus</taxon>
    </lineage>
</organism>
<evidence type="ECO:0000256" key="3">
    <source>
        <dbReference type="ARBA" id="ARBA00022553"/>
    </source>
</evidence>
<protein>
    <submittedName>
        <fullName evidence="9">KI67 protein</fullName>
    </submittedName>
</protein>
<evidence type="ECO:0000256" key="2">
    <source>
        <dbReference type="ARBA" id="ARBA00022499"/>
    </source>
</evidence>
<dbReference type="GO" id="GO:0007088">
    <property type="term" value="P:regulation of mitotic nuclear division"/>
    <property type="evidence" value="ECO:0007669"/>
    <property type="project" value="TreeGrafter"/>
</dbReference>
<comment type="caution">
    <text evidence="9">The sequence shown here is derived from an EMBL/GenBank/DDBJ whole genome shotgun (WGS) entry which is preliminary data.</text>
</comment>
<comment type="subcellular location">
    <subcellularLocation>
        <location evidence="1">Nucleus</location>
    </subcellularLocation>
</comment>
<reference evidence="9 10" key="1">
    <citation type="submission" date="2019-09" db="EMBL/GenBank/DDBJ databases">
        <title>Bird 10,000 Genomes (B10K) Project - Family phase.</title>
        <authorList>
            <person name="Zhang G."/>
        </authorList>
    </citation>
    <scope>NUCLEOTIDE SEQUENCE [LARGE SCALE GENOMIC DNA]</scope>
    <source>
        <strain evidence="9">OUT-0059</strain>
        <tissue evidence="9">Muscle</tissue>
    </source>
</reference>
<dbReference type="GO" id="GO:0005634">
    <property type="term" value="C:nucleus"/>
    <property type="evidence" value="ECO:0007669"/>
    <property type="project" value="UniProtKB-SubCell"/>
</dbReference>
<accession>A0A7L3P868</accession>
<evidence type="ECO:0000256" key="4">
    <source>
        <dbReference type="ARBA" id="ARBA00022843"/>
    </source>
</evidence>
<keyword evidence="2" id="KW-1017">Isopeptide bond</keyword>
<dbReference type="GO" id="GO:0051983">
    <property type="term" value="P:regulation of chromosome segregation"/>
    <property type="evidence" value="ECO:0007669"/>
    <property type="project" value="TreeGrafter"/>
</dbReference>
<dbReference type="Proteomes" id="UP000551443">
    <property type="component" value="Unassembled WGS sequence"/>
</dbReference>
<evidence type="ECO:0000256" key="6">
    <source>
        <dbReference type="ARBA" id="ARBA00023306"/>
    </source>
</evidence>
<feature type="compositionally biased region" description="Basic residues" evidence="7">
    <location>
        <begin position="1"/>
        <end position="10"/>
    </location>
</feature>
<evidence type="ECO:0000313" key="10">
    <source>
        <dbReference type="Proteomes" id="UP000551443"/>
    </source>
</evidence>
<proteinExistence type="predicted"/>
<evidence type="ECO:0000256" key="1">
    <source>
        <dbReference type="ARBA" id="ARBA00004123"/>
    </source>
</evidence>